<organism evidence="2 3">
    <name type="scientific">Candidatus Halobonum tyrrellensis G22</name>
    <dbReference type="NCBI Taxonomy" id="1324957"/>
    <lineage>
        <taxon>Archaea</taxon>
        <taxon>Methanobacteriati</taxon>
        <taxon>Methanobacteriota</taxon>
        <taxon>Stenosarchaea group</taxon>
        <taxon>Halobacteria</taxon>
        <taxon>Halobacteriales</taxon>
        <taxon>Haloferacaceae</taxon>
        <taxon>Candidatus Halobonum</taxon>
    </lineage>
</organism>
<comment type="caution">
    <text evidence="2">The sequence shown here is derived from an EMBL/GenBank/DDBJ whole genome shotgun (WGS) entry which is preliminary data.</text>
</comment>
<dbReference type="SUPFAM" id="SSF48371">
    <property type="entry name" value="ARM repeat"/>
    <property type="match status" value="1"/>
</dbReference>
<protein>
    <submittedName>
        <fullName evidence="2">Adaptin</fullName>
    </submittedName>
</protein>
<dbReference type="eggNOG" id="arCOG02967">
    <property type="taxonomic scope" value="Archaea"/>
</dbReference>
<keyword evidence="3" id="KW-1185">Reference proteome</keyword>
<evidence type="ECO:0000313" key="2">
    <source>
        <dbReference type="EMBL" id="ESP87120.1"/>
    </source>
</evidence>
<dbReference type="STRING" id="1324957.K933_16422"/>
<reference evidence="2 3" key="1">
    <citation type="journal article" date="2013" name="Genome Announc.">
        <title>Draft Genome Sequence of 'Candidatus Halobonum tyrrellensis' Strain G22, Isolated from the Hypersaline Waters of Lake Tyrrell, Australia.</title>
        <authorList>
            <person name="Ugalde J.A."/>
            <person name="Narasingarao P."/>
            <person name="Kuo S."/>
            <person name="Podell S."/>
            <person name="Allen E.E."/>
        </authorList>
    </citation>
    <scope>NUCLEOTIDE SEQUENCE [LARGE SCALE GENOMIC DNA]</scope>
    <source>
        <strain evidence="2 3">G22</strain>
    </source>
</reference>
<dbReference type="RefSeq" id="WP_023395852.1">
    <property type="nucleotide sequence ID" value="NZ_ASGZ01000064.1"/>
</dbReference>
<proteinExistence type="predicted"/>
<gene>
    <name evidence="2" type="ORF">K933_16422</name>
</gene>
<dbReference type="PATRIC" id="fig|1324957.4.peg.3336"/>
<evidence type="ECO:0000313" key="3">
    <source>
        <dbReference type="Proteomes" id="UP000017840"/>
    </source>
</evidence>
<dbReference type="Pfam" id="PF13513">
    <property type="entry name" value="HEAT_EZ"/>
    <property type="match status" value="1"/>
</dbReference>
<dbReference type="Proteomes" id="UP000017840">
    <property type="component" value="Unassembled WGS sequence"/>
</dbReference>
<dbReference type="Gene3D" id="1.25.10.10">
    <property type="entry name" value="Leucine-rich Repeat Variant"/>
    <property type="match status" value="2"/>
</dbReference>
<evidence type="ECO:0000256" key="1">
    <source>
        <dbReference type="SAM" id="MobiDB-lite"/>
    </source>
</evidence>
<dbReference type="OrthoDB" id="202588at2157"/>
<dbReference type="AlphaFoldDB" id="V4H8S4"/>
<dbReference type="InterPro" id="IPR016024">
    <property type="entry name" value="ARM-type_fold"/>
</dbReference>
<feature type="region of interest" description="Disordered" evidence="1">
    <location>
        <begin position="1"/>
        <end position="21"/>
    </location>
</feature>
<dbReference type="EMBL" id="ASGZ01000064">
    <property type="protein sequence ID" value="ESP87120.1"/>
    <property type="molecule type" value="Genomic_DNA"/>
</dbReference>
<name>V4H8S4_9EURY</name>
<sequence>MDTDSTKPLAGVDTGSVAPGDIEESEVRAALSSSNPLVTQWGLEACETLAEADVDAVRPFLDEVAAFADDSNSALALRAIAVLDAVASAEPAALDGRVSALAGAMGTDIVDVQLTGATALGKLVVPRPDIVAPHVRRLVEGVRETELQRELEEFAVVDDDVTRQTLREKEESERRRRVSARRTLVNVVVAVAEAEPESAVGCVDDLVALFDDIDPGVAGGAVDAVGEVAAVDPEAVAPVADRLVDCLDHDRTVVRARAVRALGRLGPAYAEAPTVERLRALADADDDENVREVAADTADYLAGGS</sequence>
<accession>V4H8S4</accession>
<dbReference type="InterPro" id="IPR011989">
    <property type="entry name" value="ARM-like"/>
</dbReference>